<protein>
    <submittedName>
        <fullName evidence="1">Uncharacterized protein</fullName>
    </submittedName>
</protein>
<sequence length="457" mass="49700">MKKFILSVAAMAAFTAAWAEGYQVNTLSAKQGGMGHTGVAQKLESESMFFNPAGMAFMDKTMSFSASINGLSPKATITLDDGKKYHNASKVSTPFMASVGFSIYDNLKAGIAMYIPYGSSIDWGKNWPGALLNQSVDLKSYTIQPTISWKITPRLSIGAGLMMSWGNVNLNKGVTTNATTALLGMLSNKAYAYDDTPASVNITGTSQVCWGANFGIMYDISKKWSIGAAFRTEQKLKVTTGDASVIYSNEAAEEILSPYLNVLNTQFKASMPMPWVLSVGTTYKPIDRLKLAFDMQMTGWKSYDKLVIDFDSESAPDQIISKNYHNSLTFRLGGEYAITKRFDIRAGFIVDLPPVDKNRYNPETPAMTKLEPSAGFSFRPIPNLSIDFCVLYVHGLGVNNASCTYSDVIAEKLADMSAAGVIPENLKPAIQAVQAKPFVADYKVHAISGSLGISYSF</sequence>
<gene>
    <name evidence="1" type="ORF">E5990_01825</name>
</gene>
<name>A0AC61S8J7_9BACT</name>
<dbReference type="EMBL" id="SSTG01000010">
    <property type="protein sequence ID" value="THG54785.1"/>
    <property type="molecule type" value="Genomic_DNA"/>
</dbReference>
<organism evidence="1 2">
    <name type="scientific">Muribaculum caecicola</name>
    <dbReference type="NCBI Taxonomy" id="3038144"/>
    <lineage>
        <taxon>Bacteria</taxon>
        <taxon>Pseudomonadati</taxon>
        <taxon>Bacteroidota</taxon>
        <taxon>Bacteroidia</taxon>
        <taxon>Bacteroidales</taxon>
        <taxon>Muribaculaceae</taxon>
        <taxon>Muribaculum</taxon>
    </lineage>
</organism>
<reference evidence="1" key="1">
    <citation type="submission" date="2019-04" db="EMBL/GenBank/DDBJ databases">
        <title>Microbes associate with the intestines of laboratory mice.</title>
        <authorList>
            <person name="Navarre W."/>
            <person name="Wong E."/>
            <person name="Huang K.C."/>
            <person name="Tropini C."/>
            <person name="Ng K."/>
            <person name="Yu B."/>
        </authorList>
    </citation>
    <scope>NUCLEOTIDE SEQUENCE</scope>
    <source>
        <strain evidence="1">NM86_A22</strain>
    </source>
</reference>
<comment type="caution">
    <text evidence="1">The sequence shown here is derived from an EMBL/GenBank/DDBJ whole genome shotgun (WGS) entry which is preliminary data.</text>
</comment>
<keyword evidence="2" id="KW-1185">Reference proteome</keyword>
<evidence type="ECO:0000313" key="1">
    <source>
        <dbReference type="EMBL" id="THG54785.1"/>
    </source>
</evidence>
<evidence type="ECO:0000313" key="2">
    <source>
        <dbReference type="Proteomes" id="UP000305401"/>
    </source>
</evidence>
<proteinExistence type="predicted"/>
<dbReference type="Proteomes" id="UP000305401">
    <property type="component" value="Unassembled WGS sequence"/>
</dbReference>
<accession>A0AC61S8J7</accession>